<keyword evidence="2" id="KW-0677">Repeat</keyword>
<dbReference type="InterPro" id="IPR001611">
    <property type="entry name" value="Leu-rich_rpt"/>
</dbReference>
<name>A0AA86V1G6_9EUKA</name>
<accession>A0AA86V1G6</accession>
<evidence type="ECO:0000256" key="1">
    <source>
        <dbReference type="ARBA" id="ARBA00022614"/>
    </source>
</evidence>
<dbReference type="InterPro" id="IPR050836">
    <property type="entry name" value="SDS22/Internalin_LRR"/>
</dbReference>
<dbReference type="SUPFAM" id="SSF52058">
    <property type="entry name" value="L domain-like"/>
    <property type="match status" value="2"/>
</dbReference>
<dbReference type="Gene3D" id="3.80.10.10">
    <property type="entry name" value="Ribonuclease Inhibitor"/>
    <property type="match status" value="8"/>
</dbReference>
<evidence type="ECO:0000256" key="2">
    <source>
        <dbReference type="ARBA" id="ARBA00022737"/>
    </source>
</evidence>
<dbReference type="PANTHER" id="PTHR46652">
    <property type="entry name" value="LEUCINE-RICH REPEAT AND IQ DOMAIN-CONTAINING PROTEIN 1-RELATED"/>
    <property type="match status" value="1"/>
</dbReference>
<evidence type="ECO:0000313" key="5">
    <source>
        <dbReference type="Proteomes" id="UP001642409"/>
    </source>
</evidence>
<proteinExistence type="predicted"/>
<dbReference type="Proteomes" id="UP001642409">
    <property type="component" value="Unassembled WGS sequence"/>
</dbReference>
<dbReference type="PANTHER" id="PTHR46652:SF3">
    <property type="entry name" value="LEUCINE-RICH REPEAT-CONTAINING PROTEIN 9"/>
    <property type="match status" value="1"/>
</dbReference>
<keyword evidence="1" id="KW-0433">Leucine-rich repeat</keyword>
<dbReference type="SMART" id="SM00365">
    <property type="entry name" value="LRR_SD22"/>
    <property type="match status" value="11"/>
</dbReference>
<dbReference type="InterPro" id="IPR032675">
    <property type="entry name" value="LRR_dom_sf"/>
</dbReference>
<dbReference type="PROSITE" id="PS51450">
    <property type="entry name" value="LRR"/>
    <property type="match status" value="10"/>
</dbReference>
<dbReference type="SMART" id="SM00369">
    <property type="entry name" value="LRR_TYP"/>
    <property type="match status" value="12"/>
</dbReference>
<dbReference type="SMART" id="SM00364">
    <property type="entry name" value="LRR_BAC"/>
    <property type="match status" value="5"/>
</dbReference>
<dbReference type="EMBL" id="CATOUU010001112">
    <property type="protein sequence ID" value="CAI9972522.1"/>
    <property type="molecule type" value="Genomic_DNA"/>
</dbReference>
<sequence>MKPNIPHKWLEISDTQQLITFKFQDEVAVLIDNVFHSKVDQVPLNIKYLTMTNCGLLSIKGIGCIDSLLYLDISFNSVYSLDEIQNHGKLETLIFNQNNVVYVNKLHFLPSLTYLNSESNYILDQIPLLEHHNFNNQWIQIQNTPEIVHFQVLFLGLKTEEIEIKLKEEIQKREENQYTVKMTAKYIQSIKDGGIEVENDPEIVDIGFIKYLRVKRAIFNNCKNIILGAQLKIIKHLKITQSKLKSLKGIQNIINVETLIVNDNEIIDVAQITQLPLLKEFNVENNYITDYVPLIEHPNFTKKWITPQKIPELINFQNICQNVQEAEIMMNLQLIKKMQSDYTVQMIEKYQPQVKDGKLEIEDDQQITNFKYVDFIGATSVSFNKCFKIKFDNIPSKLKELTITNSNLTTIEGVQNIKSLQYVNFSNNNLIFIKPIESLTNLQYVYVDGNMLHDLKVIKDLPNFQFNAIQKQRVPTHQDYKNCLNDCSDDEIDVLCSVFKANEQFEEQFVYDTKMISELKQYVANKSLKIVNNQQINSTEFVDYLQIDTLYLQNCTKINFDRTPKKITSLIINDCKLTTQKIQGVQQMNQLVTLNLGLNLLDDDILDIISTFQNLIDLNLSINKIKNVEKLRTMVQLKSLDISQNQIKQLPILELLIQLENLDVSYNYLTEVSQLQSLFNLKILNISWNYIQDIQCLNKLINLVCLNISLNCISSIDVSKDFQNLIDFRKIDYQKHDENTLLSNTDVILNKNIKIDEYQKNMKIKYEDKLISNLLTIQNESELTDLYFTDIFLDLKKLVVERCEGVIFDKPATIVKILYINNCKLQKITGIFEMTQVVELDLGFNSLRNISELGALTQLKHLNLENNDIYRLDGLETLLLLEYLNISNNNILICEPIKDLNIIDLQINKNLIHDLVFITQMKNFQLTWINSYNHQQQPQLSDFQKYLGDNFGTEEAATDMMKTVQQHDYINVVHDSYLTINYKDKIIDKCLVIENESKLTSISFTESLDVDYLILNNCPNIKLDRVSKKLLNLTVNSCGLQNVNGLEQMQQLVQLDLSANNLQEVGVISQLINLTSLKLNNNKMFFVQPVSALVNLKVFQADFNFISDFPTLAVLPNYDQHFAFTQNTPTQADCKNFLQSQNILSMLDLQNAIQLHKQYNDYLVMCYEQSMNNQCIYRIDRRYLNQSYFGTINNNQDLKDFRFIDKYNNTQFSFDNCKNIKFTRTPVYLRSLTIYNSELNNLNGIQQMTELTSLNLQKNKIQKITNLQFLVKLQRLELNDNQIVDISALKCLIVLDYLNLENNNIKNYTALQNHPKENVSKLFFTYCDALYKKK</sequence>
<evidence type="ECO:0000313" key="3">
    <source>
        <dbReference type="EMBL" id="CAI9972522.1"/>
    </source>
</evidence>
<protein>
    <submittedName>
        <fullName evidence="3">Leucine-rich repeat domain-containing protein</fullName>
    </submittedName>
    <submittedName>
        <fullName evidence="4">Leucine-rich_repeat domain-containing protein</fullName>
    </submittedName>
</protein>
<dbReference type="InterPro" id="IPR003591">
    <property type="entry name" value="Leu-rich_rpt_typical-subtyp"/>
</dbReference>
<comment type="caution">
    <text evidence="3">The sequence shown here is derived from an EMBL/GenBank/DDBJ whole genome shotgun (WGS) entry which is preliminary data.</text>
</comment>
<gene>
    <name evidence="4" type="ORF">HINF_LOCUS53523</name>
    <name evidence="3" type="ORF">HINF_LOCUS60167</name>
</gene>
<keyword evidence="5" id="KW-1185">Reference proteome</keyword>
<reference evidence="4 5" key="2">
    <citation type="submission" date="2024-07" db="EMBL/GenBank/DDBJ databases">
        <authorList>
            <person name="Akdeniz Z."/>
        </authorList>
    </citation>
    <scope>NUCLEOTIDE SEQUENCE [LARGE SCALE GENOMIC DNA]</scope>
</reference>
<organism evidence="3">
    <name type="scientific">Hexamita inflata</name>
    <dbReference type="NCBI Taxonomy" id="28002"/>
    <lineage>
        <taxon>Eukaryota</taxon>
        <taxon>Metamonada</taxon>
        <taxon>Diplomonadida</taxon>
        <taxon>Hexamitidae</taxon>
        <taxon>Hexamitinae</taxon>
        <taxon>Hexamita</taxon>
    </lineage>
</organism>
<evidence type="ECO:0000313" key="4">
    <source>
        <dbReference type="EMBL" id="CAL6068481.1"/>
    </source>
</evidence>
<dbReference type="EMBL" id="CAXDID020000273">
    <property type="protein sequence ID" value="CAL6068481.1"/>
    <property type="molecule type" value="Genomic_DNA"/>
</dbReference>
<reference evidence="3" key="1">
    <citation type="submission" date="2023-06" db="EMBL/GenBank/DDBJ databases">
        <authorList>
            <person name="Kurt Z."/>
        </authorList>
    </citation>
    <scope>NUCLEOTIDE SEQUENCE</scope>
</reference>